<dbReference type="EMBL" id="BJNN01000130">
    <property type="protein sequence ID" value="GEC64699.1"/>
    <property type="molecule type" value="Genomic_DNA"/>
</dbReference>
<organism evidence="3 4">
    <name type="scientific">Novacetimonas hansenii</name>
    <name type="common">Komagataeibacter hansenii</name>
    <dbReference type="NCBI Taxonomy" id="436"/>
    <lineage>
        <taxon>Bacteria</taxon>
        <taxon>Pseudomonadati</taxon>
        <taxon>Pseudomonadota</taxon>
        <taxon>Alphaproteobacteria</taxon>
        <taxon>Acetobacterales</taxon>
        <taxon>Acetobacteraceae</taxon>
        <taxon>Novacetimonas</taxon>
    </lineage>
</organism>
<accession>A0ABQ0SHC4</accession>
<feature type="domain" description="Glycosyltransferase subfamily 4-like N-terminal" evidence="2">
    <location>
        <begin position="30"/>
        <end position="206"/>
    </location>
</feature>
<dbReference type="SUPFAM" id="SSF53756">
    <property type="entry name" value="UDP-Glycosyltransferase/glycogen phosphorylase"/>
    <property type="match status" value="1"/>
</dbReference>
<evidence type="ECO:0000256" key="1">
    <source>
        <dbReference type="ARBA" id="ARBA00022679"/>
    </source>
</evidence>
<proteinExistence type="predicted"/>
<gene>
    <name evidence="3" type="ORF">GHA01_25480</name>
</gene>
<reference evidence="3 4" key="1">
    <citation type="submission" date="2019-06" db="EMBL/GenBank/DDBJ databases">
        <title>Whole genome shotgun sequence of Komagataeibacter hansenii NBRC 14820.</title>
        <authorList>
            <person name="Hosoyama A."/>
            <person name="Uohara A."/>
            <person name="Ohji S."/>
            <person name="Ichikawa N."/>
        </authorList>
    </citation>
    <scope>NUCLEOTIDE SEQUENCE [LARGE SCALE GENOMIC DNA]</scope>
    <source>
        <strain evidence="3 4">NBRC 14820</strain>
    </source>
</reference>
<sequence>MKGQVHVSVISTTGPVWLDSRNIGINGGTGVARYTQDLATCLGDLGISTAFVQGVRPDGKSLSGGKLDALQRLLRATLPWRHVGEVHDVPYCPDLYRTAHVRFKTFGRLTSFDTAMSPALMHWTYPLPMVMQGCRNIVTIHDLVPILNPNLTGIDPTHFARLLRELLPRMDAIVTVSETVRQQLIEILNISPSRITNLYQMVDIDREAVMKSERIIPSDSIIHIGRVETRKNIERLIAGYARSRSHRPLVLVGPDGDDRPDMSLPEGPGQVIRIPWIERFSLLRGLAEAHMLVFPSLGEGFGLPIIEAMALGTPVITSCGGATGEIADNAAYLVDPFDVKAIGDAIAVLDSMDKHAGLCGDLVQRGYVRAEFFSRMAYGTRLKAFYERF</sequence>
<protein>
    <recommendedName>
        <fullName evidence="2">Glycosyltransferase subfamily 4-like N-terminal domain-containing protein</fullName>
    </recommendedName>
</protein>
<dbReference type="InterPro" id="IPR028098">
    <property type="entry name" value="Glyco_trans_4-like_N"/>
</dbReference>
<evidence type="ECO:0000313" key="3">
    <source>
        <dbReference type="EMBL" id="GEC64699.1"/>
    </source>
</evidence>
<evidence type="ECO:0000313" key="4">
    <source>
        <dbReference type="Proteomes" id="UP000319478"/>
    </source>
</evidence>
<keyword evidence="4" id="KW-1185">Reference proteome</keyword>
<dbReference type="Pfam" id="PF13439">
    <property type="entry name" value="Glyco_transf_4"/>
    <property type="match status" value="1"/>
</dbReference>
<comment type="caution">
    <text evidence="3">The sequence shown here is derived from an EMBL/GenBank/DDBJ whole genome shotgun (WGS) entry which is preliminary data.</text>
</comment>
<dbReference type="Gene3D" id="3.40.50.2000">
    <property type="entry name" value="Glycogen Phosphorylase B"/>
    <property type="match status" value="2"/>
</dbReference>
<dbReference type="Pfam" id="PF13692">
    <property type="entry name" value="Glyco_trans_1_4"/>
    <property type="match status" value="1"/>
</dbReference>
<evidence type="ECO:0000259" key="2">
    <source>
        <dbReference type="Pfam" id="PF13439"/>
    </source>
</evidence>
<dbReference type="Proteomes" id="UP000319478">
    <property type="component" value="Unassembled WGS sequence"/>
</dbReference>
<keyword evidence="1" id="KW-0808">Transferase</keyword>
<dbReference type="PANTHER" id="PTHR46401">
    <property type="entry name" value="GLYCOSYLTRANSFERASE WBBK-RELATED"/>
    <property type="match status" value="1"/>
</dbReference>
<dbReference type="PANTHER" id="PTHR46401:SF2">
    <property type="entry name" value="GLYCOSYLTRANSFERASE WBBK-RELATED"/>
    <property type="match status" value="1"/>
</dbReference>
<name>A0ABQ0SHC4_NOVHA</name>
<dbReference type="CDD" id="cd03809">
    <property type="entry name" value="GT4_MtfB-like"/>
    <property type="match status" value="1"/>
</dbReference>